<keyword evidence="1" id="KW-0560">Oxidoreductase</keyword>
<accession>A0A382BCG4</accession>
<dbReference type="InterPro" id="IPR042098">
    <property type="entry name" value="TauD-like_sf"/>
</dbReference>
<dbReference type="AlphaFoldDB" id="A0A382BCG4"/>
<evidence type="ECO:0000256" key="1">
    <source>
        <dbReference type="ARBA" id="ARBA00023002"/>
    </source>
</evidence>
<proteinExistence type="predicted"/>
<dbReference type="Gene3D" id="3.60.130.10">
    <property type="entry name" value="Clavaminate synthase-like"/>
    <property type="match status" value="1"/>
</dbReference>
<dbReference type="SUPFAM" id="SSF51197">
    <property type="entry name" value="Clavaminate synthase-like"/>
    <property type="match status" value="1"/>
</dbReference>
<dbReference type="GO" id="GO:0016491">
    <property type="term" value="F:oxidoreductase activity"/>
    <property type="evidence" value="ECO:0007669"/>
    <property type="project" value="UniProtKB-KW"/>
</dbReference>
<reference evidence="2" key="1">
    <citation type="submission" date="2018-05" db="EMBL/GenBank/DDBJ databases">
        <authorList>
            <person name="Lanie J.A."/>
            <person name="Ng W.-L."/>
            <person name="Kazmierczak K.M."/>
            <person name="Andrzejewski T.M."/>
            <person name="Davidsen T.M."/>
            <person name="Wayne K.J."/>
            <person name="Tettelin H."/>
            <person name="Glass J.I."/>
            <person name="Rusch D."/>
            <person name="Podicherti R."/>
            <person name="Tsui H.-C.T."/>
            <person name="Winkler M.E."/>
        </authorList>
    </citation>
    <scope>NUCLEOTIDE SEQUENCE</scope>
</reference>
<protein>
    <submittedName>
        <fullName evidence="2">Uncharacterized protein</fullName>
    </submittedName>
</protein>
<dbReference type="EMBL" id="UINC01029181">
    <property type="protein sequence ID" value="SVB11485.1"/>
    <property type="molecule type" value="Genomic_DNA"/>
</dbReference>
<name>A0A382BCG4_9ZZZZ</name>
<sequence>MFRIIPQKNNVAAEISCDLNKLTNYKLKQIISALNNYGLVYFRKQKLSSKSYLNFAKKFGVPANYPRLKGLNSKYPKIT</sequence>
<organism evidence="2">
    <name type="scientific">marine metagenome</name>
    <dbReference type="NCBI Taxonomy" id="408172"/>
    <lineage>
        <taxon>unclassified sequences</taxon>
        <taxon>metagenomes</taxon>
        <taxon>ecological metagenomes</taxon>
    </lineage>
</organism>
<gene>
    <name evidence="2" type="ORF">METZ01_LOCUS164339</name>
</gene>
<feature type="non-terminal residue" evidence="2">
    <location>
        <position position="79"/>
    </location>
</feature>
<evidence type="ECO:0000313" key="2">
    <source>
        <dbReference type="EMBL" id="SVB11485.1"/>
    </source>
</evidence>